<dbReference type="AlphaFoldDB" id="A0A7Y0BRU9"/>
<name>A0A7Y0BRU9_9SPHN</name>
<keyword evidence="3" id="KW-1185">Reference proteome</keyword>
<reference evidence="2 3" key="1">
    <citation type="submission" date="2020-04" db="EMBL/GenBank/DDBJ databases">
        <title>Novosphingobium sp. TW-4 isolated from soil.</title>
        <authorList>
            <person name="Dahal R.H."/>
            <person name="Chaudhary D.K."/>
        </authorList>
    </citation>
    <scope>NUCLEOTIDE SEQUENCE [LARGE SCALE GENOMIC DNA]</scope>
    <source>
        <strain evidence="2 3">TW-4</strain>
    </source>
</reference>
<dbReference type="RefSeq" id="WP_169494663.1">
    <property type="nucleotide sequence ID" value="NZ_JABBGM010000010.1"/>
</dbReference>
<dbReference type="EMBL" id="JABBGM010000010">
    <property type="protein sequence ID" value="NML95457.1"/>
    <property type="molecule type" value="Genomic_DNA"/>
</dbReference>
<sequence>MATRIYALGGPSGLPLAMLAQAIPMLSRHELESLTERLIDRLDEIDGDPDLEDDDPAGQMDEDEINTGQAIVYRHGIAYPGSGCLLSDDDCVELGPTPIYGEDQTQPPLPYRGHHA</sequence>
<comment type="caution">
    <text evidence="2">The sequence shown here is derived from an EMBL/GenBank/DDBJ whole genome shotgun (WGS) entry which is preliminary data.</text>
</comment>
<proteinExistence type="predicted"/>
<feature type="region of interest" description="Disordered" evidence="1">
    <location>
        <begin position="96"/>
        <end position="116"/>
    </location>
</feature>
<gene>
    <name evidence="2" type="ORF">HHL27_17410</name>
</gene>
<dbReference type="Proteomes" id="UP000583556">
    <property type="component" value="Unassembled WGS sequence"/>
</dbReference>
<organism evidence="2 3">
    <name type="scientific">Novosphingobium olei</name>
    <dbReference type="NCBI Taxonomy" id="2728851"/>
    <lineage>
        <taxon>Bacteria</taxon>
        <taxon>Pseudomonadati</taxon>
        <taxon>Pseudomonadota</taxon>
        <taxon>Alphaproteobacteria</taxon>
        <taxon>Sphingomonadales</taxon>
        <taxon>Sphingomonadaceae</taxon>
        <taxon>Novosphingobium</taxon>
    </lineage>
</organism>
<evidence type="ECO:0000313" key="2">
    <source>
        <dbReference type="EMBL" id="NML95457.1"/>
    </source>
</evidence>
<protein>
    <submittedName>
        <fullName evidence="2">Uncharacterized protein</fullName>
    </submittedName>
</protein>
<evidence type="ECO:0000313" key="3">
    <source>
        <dbReference type="Proteomes" id="UP000583556"/>
    </source>
</evidence>
<evidence type="ECO:0000256" key="1">
    <source>
        <dbReference type="SAM" id="MobiDB-lite"/>
    </source>
</evidence>
<accession>A0A7Y0BRU9</accession>